<keyword evidence="2" id="KW-1185">Reference proteome</keyword>
<sequence length="254" mass="29030">MNKNKKNTLIGAGTLFAGLAVLGGTVLNRKLRKNKQVQETLKNKTYETGSIRKFGTLYLNGGKQKCPTDIINYDDICEYMGEKIEIKDSDKMAENNLFWVEINDDNKKFLICDRNILKGISWDELNNQNLVFGKVVIIDGQKYILRLLKGGDKKKDDVDNEWNRYIVNEDNILGLPLSSESDKSDKISSNGLDKLNGENNSLWHWVNICSLTQNIKREKSCIIRGFYSNTYLNDVKKEVSYKTVGYRPVLEAID</sequence>
<reference evidence="2" key="1">
    <citation type="submission" date="2021-07" db="EMBL/GenBank/DDBJ databases">
        <title>Complete genome sequencing of a Clostridium isolate.</title>
        <authorList>
            <person name="Ueki A."/>
            <person name="Tonouchi A."/>
        </authorList>
    </citation>
    <scope>NUCLEOTIDE SEQUENCE [LARGE SCALE GENOMIC DNA]</scope>
    <source>
        <strain evidence="2">C5S11</strain>
    </source>
</reference>
<evidence type="ECO:0000313" key="1">
    <source>
        <dbReference type="EMBL" id="BCZ46523.1"/>
    </source>
</evidence>
<dbReference type="Proteomes" id="UP000824633">
    <property type="component" value="Chromosome"/>
</dbReference>
<organism evidence="1 2">
    <name type="scientific">Clostridium gelidum</name>
    <dbReference type="NCBI Taxonomy" id="704125"/>
    <lineage>
        <taxon>Bacteria</taxon>
        <taxon>Bacillati</taxon>
        <taxon>Bacillota</taxon>
        <taxon>Clostridia</taxon>
        <taxon>Eubacteriales</taxon>
        <taxon>Clostridiaceae</taxon>
        <taxon>Clostridium</taxon>
    </lineage>
</organism>
<name>A0ABM7T6J5_9CLOT</name>
<protein>
    <submittedName>
        <fullName evidence="1">Uncharacterized protein</fullName>
    </submittedName>
</protein>
<dbReference type="EMBL" id="AP024849">
    <property type="protein sequence ID" value="BCZ46523.1"/>
    <property type="molecule type" value="Genomic_DNA"/>
</dbReference>
<accession>A0ABM7T6J5</accession>
<proteinExistence type="predicted"/>
<dbReference type="RefSeq" id="WP_224037997.1">
    <property type="nucleotide sequence ID" value="NZ_AP024849.1"/>
</dbReference>
<gene>
    <name evidence="1" type="ORF">psyc5s11_25900</name>
</gene>
<evidence type="ECO:0000313" key="2">
    <source>
        <dbReference type="Proteomes" id="UP000824633"/>
    </source>
</evidence>